<dbReference type="EMBL" id="CP014580">
    <property type="protein sequence ID" value="ANB77857.1"/>
    <property type="molecule type" value="Genomic_DNA"/>
</dbReference>
<name>A0A167WNL0_9BURK</name>
<organism evidence="3 4">
    <name type="scientific">Paraburkholderia phytofirmans OLGA172</name>
    <dbReference type="NCBI Taxonomy" id="1417228"/>
    <lineage>
        <taxon>Bacteria</taxon>
        <taxon>Pseudomonadati</taxon>
        <taxon>Pseudomonadota</taxon>
        <taxon>Betaproteobacteria</taxon>
        <taxon>Burkholderiales</taxon>
        <taxon>Burkholderiaceae</taxon>
        <taxon>Paraburkholderia</taxon>
    </lineage>
</organism>
<dbReference type="Proteomes" id="UP000076852">
    <property type="component" value="Plasmid pOLGA1"/>
</dbReference>
<dbReference type="KEGG" id="buz:AYM40_36510"/>
<feature type="domain" description="Phasin" evidence="2">
    <location>
        <begin position="7"/>
        <end position="99"/>
    </location>
</feature>
<evidence type="ECO:0000313" key="3">
    <source>
        <dbReference type="EMBL" id="ANB77857.1"/>
    </source>
</evidence>
<dbReference type="RefSeq" id="WP_063501035.1">
    <property type="nucleotide sequence ID" value="NZ_CP014580.1"/>
</dbReference>
<feature type="compositionally biased region" description="Low complexity" evidence="1">
    <location>
        <begin position="136"/>
        <end position="146"/>
    </location>
</feature>
<gene>
    <name evidence="3" type="ORF">AYM40_36510</name>
</gene>
<dbReference type="InterPro" id="IPR018968">
    <property type="entry name" value="Phasin"/>
</dbReference>
<dbReference type="Pfam" id="PF09361">
    <property type="entry name" value="Phasin_2"/>
    <property type="match status" value="1"/>
</dbReference>
<dbReference type="OrthoDB" id="9005934at2"/>
<reference evidence="3 4" key="1">
    <citation type="journal article" date="2016" name="Gene">
        <title>PacBio SMRT assembly of a complex multi-replicon genome reveals chlorocatechol degradative operon in a region of genome plasticity.</title>
        <authorList>
            <person name="Ricker N."/>
            <person name="Shen S.Y."/>
            <person name="Goordial J."/>
            <person name="Jin S."/>
            <person name="Fulthorpe R.R."/>
        </authorList>
    </citation>
    <scope>NUCLEOTIDE SEQUENCE [LARGE SCALE GENOMIC DNA]</scope>
    <source>
        <strain evidence="3 4">OLGA172</strain>
        <plasmid evidence="4">polga1</plasmid>
    </source>
</reference>
<geneLocation type="plasmid" evidence="4">
    <name>polga1</name>
</geneLocation>
<keyword evidence="3" id="KW-0614">Plasmid</keyword>
<feature type="region of interest" description="Disordered" evidence="1">
    <location>
        <begin position="136"/>
        <end position="168"/>
    </location>
</feature>
<evidence type="ECO:0000259" key="2">
    <source>
        <dbReference type="Pfam" id="PF09361"/>
    </source>
</evidence>
<keyword evidence="4" id="KW-1185">Reference proteome</keyword>
<accession>A0A167WNL0</accession>
<sequence length="168" mass="18490">MTQLIPEQWLSMESSGFDKLFAITTRSCDAFERLTALNLQAIRFGLAETQEALARTCVANNLPEMLCLPTLLTPVEFAQTQSYCRQFFEIMCDLQRDSASQRPGCAARQPHFSEDLLGSLATQSRVPCDVPAKPAMPLAPAAGHAATVTTEGKKGRPDKKTIQPMRTE</sequence>
<dbReference type="NCBIfam" id="TIGR01841">
    <property type="entry name" value="phasin"/>
    <property type="match status" value="1"/>
</dbReference>
<evidence type="ECO:0000313" key="4">
    <source>
        <dbReference type="Proteomes" id="UP000076852"/>
    </source>
</evidence>
<evidence type="ECO:0000256" key="1">
    <source>
        <dbReference type="SAM" id="MobiDB-lite"/>
    </source>
</evidence>
<dbReference type="InterPro" id="IPR010127">
    <property type="entry name" value="Phasin_subfam-1"/>
</dbReference>
<dbReference type="AlphaFoldDB" id="A0A167WNL0"/>
<feature type="compositionally biased region" description="Basic and acidic residues" evidence="1">
    <location>
        <begin position="151"/>
        <end position="168"/>
    </location>
</feature>
<proteinExistence type="predicted"/>
<protein>
    <submittedName>
        <fullName evidence="3">Phasin</fullName>
    </submittedName>
</protein>